<name>A0A9P5ZCF6_9AGAR</name>
<accession>A0A9P5ZCF6</accession>
<keyword evidence="3" id="KW-0813">Transport</keyword>
<feature type="transmembrane region" description="Helical" evidence="11">
    <location>
        <begin position="796"/>
        <end position="821"/>
    </location>
</feature>
<feature type="domain" description="ABC transporter" evidence="12">
    <location>
        <begin position="1113"/>
        <end position="1362"/>
    </location>
</feature>
<protein>
    <submittedName>
        <fullName evidence="14">ABC transporter</fullName>
    </submittedName>
</protein>
<dbReference type="SUPFAM" id="SSF90123">
    <property type="entry name" value="ABC transporter transmembrane region"/>
    <property type="match status" value="2"/>
</dbReference>
<comment type="caution">
    <text evidence="14">The sequence shown here is derived from an EMBL/GenBank/DDBJ whole genome shotgun (WGS) entry which is preliminary data.</text>
</comment>
<dbReference type="PANTHER" id="PTHR24223:SF456">
    <property type="entry name" value="MULTIDRUG RESISTANCE-ASSOCIATED PROTEIN LETHAL(2)03659"/>
    <property type="match status" value="1"/>
</dbReference>
<evidence type="ECO:0000259" key="13">
    <source>
        <dbReference type="PROSITE" id="PS50929"/>
    </source>
</evidence>
<feature type="transmembrane region" description="Helical" evidence="11">
    <location>
        <begin position="397"/>
        <end position="420"/>
    </location>
</feature>
<dbReference type="InterPro" id="IPR011527">
    <property type="entry name" value="ABC1_TM_dom"/>
</dbReference>
<dbReference type="SMART" id="SM00382">
    <property type="entry name" value="AAA"/>
    <property type="match status" value="2"/>
</dbReference>
<dbReference type="GO" id="GO:0016020">
    <property type="term" value="C:membrane"/>
    <property type="evidence" value="ECO:0007669"/>
    <property type="project" value="UniProtKB-SubCell"/>
</dbReference>
<dbReference type="InterPro" id="IPR003439">
    <property type="entry name" value="ABC_transporter-like_ATP-bd"/>
</dbReference>
<dbReference type="FunFam" id="3.40.50.300:FF:000997">
    <property type="entry name" value="Multidrug resistance-associated protein 1"/>
    <property type="match status" value="1"/>
</dbReference>
<feature type="transmembrane region" description="Helical" evidence="11">
    <location>
        <begin position="935"/>
        <end position="952"/>
    </location>
</feature>
<dbReference type="CDD" id="cd18606">
    <property type="entry name" value="ABC_6TM_YOR1_D2_like"/>
    <property type="match status" value="1"/>
</dbReference>
<dbReference type="InterPro" id="IPR027417">
    <property type="entry name" value="P-loop_NTPase"/>
</dbReference>
<keyword evidence="7 11" id="KW-1133">Transmembrane helix</keyword>
<keyword evidence="4 11" id="KW-0812">Transmembrane</keyword>
<dbReference type="PROSITE" id="PS50893">
    <property type="entry name" value="ABC_TRANSPORTER_2"/>
    <property type="match status" value="2"/>
</dbReference>
<evidence type="ECO:0000256" key="9">
    <source>
        <dbReference type="ARBA" id="ARBA00023136"/>
    </source>
</evidence>
<dbReference type="InterPro" id="IPR003593">
    <property type="entry name" value="AAA+_ATPase"/>
</dbReference>
<evidence type="ECO:0000256" key="6">
    <source>
        <dbReference type="ARBA" id="ARBA00022840"/>
    </source>
</evidence>
<feature type="transmembrane region" description="Helical" evidence="11">
    <location>
        <begin position="1018"/>
        <end position="1038"/>
    </location>
</feature>
<feature type="region of interest" description="Disordered" evidence="10">
    <location>
        <begin position="738"/>
        <end position="768"/>
    </location>
</feature>
<feature type="transmembrane region" description="Helical" evidence="11">
    <location>
        <begin position="912"/>
        <end position="929"/>
    </location>
</feature>
<dbReference type="FunFam" id="1.20.1560.10:FF:000061">
    <property type="entry name" value="ATP-binding cassette transporter YOR1"/>
    <property type="match status" value="1"/>
</dbReference>
<reference evidence="14" key="1">
    <citation type="submission" date="2020-11" db="EMBL/GenBank/DDBJ databases">
        <authorList>
            <consortium name="DOE Joint Genome Institute"/>
            <person name="Ahrendt S."/>
            <person name="Riley R."/>
            <person name="Andreopoulos W."/>
            <person name="Labutti K."/>
            <person name="Pangilinan J."/>
            <person name="Ruiz-Duenas F.J."/>
            <person name="Barrasa J.M."/>
            <person name="Sanchez-Garcia M."/>
            <person name="Camarero S."/>
            <person name="Miyauchi S."/>
            <person name="Serrano A."/>
            <person name="Linde D."/>
            <person name="Babiker R."/>
            <person name="Drula E."/>
            <person name="Ayuso-Fernandez I."/>
            <person name="Pacheco R."/>
            <person name="Padilla G."/>
            <person name="Ferreira P."/>
            <person name="Barriuso J."/>
            <person name="Kellner H."/>
            <person name="Castanera R."/>
            <person name="Alfaro M."/>
            <person name="Ramirez L."/>
            <person name="Pisabarro A.G."/>
            <person name="Kuo A."/>
            <person name="Tritt A."/>
            <person name="Lipzen A."/>
            <person name="He G."/>
            <person name="Yan M."/>
            <person name="Ng V."/>
            <person name="Cullen D."/>
            <person name="Martin F."/>
            <person name="Rosso M.-N."/>
            <person name="Henrissat B."/>
            <person name="Hibbett D."/>
            <person name="Martinez A.T."/>
            <person name="Grigoriev I.V."/>
        </authorList>
    </citation>
    <scope>NUCLEOTIDE SEQUENCE</scope>
    <source>
        <strain evidence="14">CIRM-BRFM 674</strain>
    </source>
</reference>
<keyword evidence="9 11" id="KW-0472">Membrane</keyword>
<dbReference type="CDD" id="cd03250">
    <property type="entry name" value="ABCC_MRP_domain1"/>
    <property type="match status" value="1"/>
</dbReference>
<dbReference type="Pfam" id="PF00005">
    <property type="entry name" value="ABC_tran"/>
    <property type="match status" value="2"/>
</dbReference>
<dbReference type="EMBL" id="MU155144">
    <property type="protein sequence ID" value="KAF9484355.1"/>
    <property type="molecule type" value="Genomic_DNA"/>
</dbReference>
<dbReference type="GO" id="GO:0140359">
    <property type="term" value="F:ABC-type transporter activity"/>
    <property type="evidence" value="ECO:0007669"/>
    <property type="project" value="InterPro"/>
</dbReference>
<feature type="domain" description="ABC transporter" evidence="12">
    <location>
        <begin position="529"/>
        <end position="754"/>
    </location>
</feature>
<evidence type="ECO:0000256" key="7">
    <source>
        <dbReference type="ARBA" id="ARBA00022989"/>
    </source>
</evidence>
<feature type="domain" description="ABC transmembrane type-1" evidence="13">
    <location>
        <begin position="800"/>
        <end position="1075"/>
    </location>
</feature>
<dbReference type="PROSITE" id="PS50929">
    <property type="entry name" value="ABC_TM1F"/>
    <property type="match status" value="2"/>
</dbReference>
<sequence>MGSEKPPLFQPDTNAKGTTCVLQYTRKWWQHVPLTSWKVPPPPTYSIEDAALIPEADAGTFSILTFNWMTSLLNLGYSRPLEPSDLWKLQDERGSAHIAKLINESFDRRVLQAQEYNKRLANGEISPGLKGVWWTITGRRASKEKEWREKTGKKTASLAWALNDSVKWWFWSAGMFKLVGDLAQTTSPLVLKALITFVSESYFAHQFGERSPSVGKGVGLALGLLAMQVLSSFGTQHHNYRAMSTGVLIRGGLITAIYQRSLRLTSRARATLPNGQLVNHISTDVSRIDFCAGYFHAAWTSPIQLLLCLALLIANLGASALAGYAFLIFSIFLIGVVMGRYRILRNVCMVWTDKRAKALQEVLGGMKIIKLFAWEVPMLERISDFRNMEIGYVRSLLICRAAASAIGISMPALAAVFAFLTYSGTHHDLSPAIIFSSLTFFNMIRLPLMFLPISLTTIADAKNALGRIRLVFEAELLDDTVIIDENLGAAIEVKGASFTWDAPIATIINDKKPKPSDNAAPNKSTATGVLTKDKDTPEKEEPFKITNLNMTIARGSLIGIVGPVGSGKTSLLQGLFGEMRKISGNVAFGGSVAYCAQTAWIQNATIRENICFGRPFEEARYWNAVRDSCLGPDFEMLPHGDMTEVGENGISLSGGQKQRVNICRAIYCDTDIQIFDDPLSALDAHVGKKVFENVLLDEHQAGKTRVLIVEQGSYNELISQGKAFARLIAEFGTSETAEDKTTGDAAVPTSKAQDDDDAKLKDGLSGDNMMQTEERNVGAVSAEVYKVYFSAGNAKVILPILLLSIVANNGAAVLSSYWLVWWQEAKWNKSQGFYMGIYAALGVSQAVFAFLMGAMFALMTYFASRRLYKEASTRVMHAPMSFFDTTPLGRIMNRFAKDIDTMDNVLTDSMRVLMGILSYIISAVILISILLPWFLIGIGAICIAYVYITAYYRSSARELKRLDAILRSSVYSQFSESLSGLSTIRAYGEGERFELTNEKAVDIENRAYWMTTSNQNWLGLRVDMLGVCMTFIVAMLSIGSRFTMSPAQIGVLLSYSIATQQFFGFIVKGIADLENNMNSVERIMHYAKNVEQEAPYEYSDKKTPPSWPSQGHLELKNITLKYRPELPAVIKGISMDIRAGEKVGIVGRTGAGKSSIMIALERLVELESGSIMLDGIDISTIGLLELRSNIAVIPQDALLFAGTLRSNLDPFSIHDDATLWDALKRSHLVSSNGSRKNAGENNGGMQTPTNKYDLDTVVDAGGSNLSVGQRSLVSLARALVKNSKLIVLDEATASVDFETDHKVQQTIATEFKDRTILCIAHRLRTILSYDRICVLDAGLVAEFDSPANLYNNTNGIFRQMCDQSSITLDDILLAANPVDSSPSAFTDIGDLN</sequence>
<dbReference type="FunFam" id="3.40.50.300:FF:000565">
    <property type="entry name" value="ABC bile acid transporter"/>
    <property type="match status" value="1"/>
</dbReference>
<dbReference type="GO" id="GO:0005524">
    <property type="term" value="F:ATP binding"/>
    <property type="evidence" value="ECO:0007669"/>
    <property type="project" value="UniProtKB-KW"/>
</dbReference>
<dbReference type="InterPro" id="IPR036640">
    <property type="entry name" value="ABC1_TM_sf"/>
</dbReference>
<keyword evidence="6" id="KW-0067">ATP-binding</keyword>
<evidence type="ECO:0000313" key="14">
    <source>
        <dbReference type="EMBL" id="KAF9484355.1"/>
    </source>
</evidence>
<dbReference type="InterPro" id="IPR017871">
    <property type="entry name" value="ABC_transporter-like_CS"/>
</dbReference>
<evidence type="ECO:0000256" key="4">
    <source>
        <dbReference type="ARBA" id="ARBA00022692"/>
    </source>
</evidence>
<dbReference type="Gene3D" id="1.20.1560.10">
    <property type="entry name" value="ABC transporter type 1, transmembrane domain"/>
    <property type="match status" value="2"/>
</dbReference>
<evidence type="ECO:0000313" key="15">
    <source>
        <dbReference type="Proteomes" id="UP000807469"/>
    </source>
</evidence>
<comment type="subcellular location">
    <subcellularLocation>
        <location evidence="1">Membrane</location>
        <topology evidence="1">Multi-pass membrane protein</topology>
    </subcellularLocation>
</comment>
<keyword evidence="8" id="KW-0843">Virulence</keyword>
<dbReference type="PROSITE" id="PS00211">
    <property type="entry name" value="ABC_TRANSPORTER_1"/>
    <property type="match status" value="2"/>
</dbReference>
<feature type="transmembrane region" description="Helical" evidence="11">
    <location>
        <begin position="833"/>
        <end position="859"/>
    </location>
</feature>
<keyword evidence="5" id="KW-0547">Nucleotide-binding</keyword>
<evidence type="ECO:0000256" key="10">
    <source>
        <dbReference type="SAM" id="MobiDB-lite"/>
    </source>
</evidence>
<dbReference type="FunFam" id="1.20.1560.10:FF:000010">
    <property type="entry name" value="Multidrug resistance-associated ABC transporter"/>
    <property type="match status" value="1"/>
</dbReference>
<feature type="transmembrane region" description="Helical" evidence="11">
    <location>
        <begin position="320"/>
        <end position="339"/>
    </location>
</feature>
<dbReference type="Pfam" id="PF00664">
    <property type="entry name" value="ABC_membrane"/>
    <property type="match status" value="2"/>
</dbReference>
<feature type="compositionally biased region" description="Polar residues" evidence="10">
    <location>
        <begin position="519"/>
        <end position="528"/>
    </location>
</feature>
<feature type="transmembrane region" description="Helical" evidence="11">
    <location>
        <begin position="432"/>
        <end position="459"/>
    </location>
</feature>
<dbReference type="InterPro" id="IPR050173">
    <property type="entry name" value="ABC_transporter_C-like"/>
</dbReference>
<feature type="region of interest" description="Disordered" evidence="10">
    <location>
        <begin position="1231"/>
        <end position="1250"/>
    </location>
</feature>
<gene>
    <name evidence="14" type="ORF">BDN70DRAFT_989633</name>
</gene>
<dbReference type="SUPFAM" id="SSF52540">
    <property type="entry name" value="P-loop containing nucleoside triphosphate hydrolases"/>
    <property type="match status" value="2"/>
</dbReference>
<keyword evidence="15" id="KW-1185">Reference proteome</keyword>
<evidence type="ECO:0000256" key="8">
    <source>
        <dbReference type="ARBA" id="ARBA00023026"/>
    </source>
</evidence>
<proteinExistence type="inferred from homology"/>
<dbReference type="GO" id="GO:0016887">
    <property type="term" value="F:ATP hydrolysis activity"/>
    <property type="evidence" value="ECO:0007669"/>
    <property type="project" value="InterPro"/>
</dbReference>
<evidence type="ECO:0000256" key="2">
    <source>
        <dbReference type="ARBA" id="ARBA00009726"/>
    </source>
</evidence>
<dbReference type="CDD" id="cd03244">
    <property type="entry name" value="ABCC_MRP_domain2"/>
    <property type="match status" value="1"/>
</dbReference>
<dbReference type="Gene3D" id="3.40.50.300">
    <property type="entry name" value="P-loop containing nucleotide triphosphate hydrolases"/>
    <property type="match status" value="2"/>
</dbReference>
<evidence type="ECO:0000256" key="11">
    <source>
        <dbReference type="SAM" id="Phobius"/>
    </source>
</evidence>
<comment type="similarity">
    <text evidence="2">Belongs to the ABC transporter superfamily. ABCC family. Conjugate transporter (TC 3.A.1.208) subfamily.</text>
</comment>
<dbReference type="PANTHER" id="PTHR24223">
    <property type="entry name" value="ATP-BINDING CASSETTE SUB-FAMILY C"/>
    <property type="match status" value="1"/>
</dbReference>
<organism evidence="14 15">
    <name type="scientific">Pholiota conissans</name>
    <dbReference type="NCBI Taxonomy" id="109636"/>
    <lineage>
        <taxon>Eukaryota</taxon>
        <taxon>Fungi</taxon>
        <taxon>Dikarya</taxon>
        <taxon>Basidiomycota</taxon>
        <taxon>Agaricomycotina</taxon>
        <taxon>Agaricomycetes</taxon>
        <taxon>Agaricomycetidae</taxon>
        <taxon>Agaricales</taxon>
        <taxon>Agaricineae</taxon>
        <taxon>Strophariaceae</taxon>
        <taxon>Pholiota</taxon>
    </lineage>
</organism>
<feature type="region of interest" description="Disordered" evidence="10">
    <location>
        <begin position="511"/>
        <end position="538"/>
    </location>
</feature>
<evidence type="ECO:0000256" key="3">
    <source>
        <dbReference type="ARBA" id="ARBA00022448"/>
    </source>
</evidence>
<evidence type="ECO:0000259" key="12">
    <source>
        <dbReference type="PROSITE" id="PS50893"/>
    </source>
</evidence>
<evidence type="ECO:0000256" key="1">
    <source>
        <dbReference type="ARBA" id="ARBA00004141"/>
    </source>
</evidence>
<evidence type="ECO:0000256" key="5">
    <source>
        <dbReference type="ARBA" id="ARBA00022741"/>
    </source>
</evidence>
<feature type="domain" description="ABC transmembrane type-1" evidence="13">
    <location>
        <begin position="176"/>
        <end position="460"/>
    </location>
</feature>
<dbReference type="CDD" id="cd18597">
    <property type="entry name" value="ABC_6TM_YOR1_D1_like"/>
    <property type="match status" value="1"/>
</dbReference>
<dbReference type="OrthoDB" id="6500128at2759"/>
<dbReference type="Proteomes" id="UP000807469">
    <property type="component" value="Unassembled WGS sequence"/>
</dbReference>